<comment type="caution">
    <text evidence="2">The sequence shown here is derived from an EMBL/GenBank/DDBJ whole genome shotgun (WGS) entry which is preliminary data.</text>
</comment>
<gene>
    <name evidence="2" type="ORF">LTR78_006739</name>
</gene>
<feature type="region of interest" description="Disordered" evidence="1">
    <location>
        <begin position="305"/>
        <end position="328"/>
    </location>
</feature>
<dbReference type="AlphaFoldDB" id="A0AAE1BZN8"/>
<name>A0AAE1BZN8_9PEZI</name>
<feature type="region of interest" description="Disordered" evidence="1">
    <location>
        <begin position="218"/>
        <end position="239"/>
    </location>
</feature>
<dbReference type="Proteomes" id="UP001274830">
    <property type="component" value="Unassembled WGS sequence"/>
</dbReference>
<proteinExistence type="predicted"/>
<evidence type="ECO:0000256" key="1">
    <source>
        <dbReference type="SAM" id="MobiDB-lite"/>
    </source>
</evidence>
<evidence type="ECO:0000313" key="2">
    <source>
        <dbReference type="EMBL" id="KAK3673505.1"/>
    </source>
</evidence>
<accession>A0AAE1BZN8</accession>
<protein>
    <submittedName>
        <fullName evidence="2">Uncharacterized protein</fullName>
    </submittedName>
</protein>
<sequence length="380" mass="40684">MTTDGWMDAPPVFAPISTPSGCPHNHSMGCSRTKAKAKAKAKAKVKAKAKRRRSRPAPITVFSPTSFMNRRARVLSYSPVDLGNLVDLGEDRMGSRLNPAPRTWTGVCEDRSRTRGRKTSSIMHSPAFLLHTIEDLLASPPLTSAYVASLQGLGVLPDPSPSTASSTKSSTSLESIIPGKYKVTISAYENLQAMWRGPTTAKGEGSATMSEISWYKEGSEESSPSSVYSSTIPPTPACVKGRRDVTTRLTHINEIEGLSRARKDSETLGPLSGTTILQPRILPHQPTIKSGDGVAPRLGTSLAGVIAGSTPRTPRSPYVLRTPKTPRSAGVAVAEPNIKPRTPRTVALASVADRRKMPGMTLGMLEIGEISVGHQSPEWL</sequence>
<keyword evidence="3" id="KW-1185">Reference proteome</keyword>
<dbReference type="EMBL" id="JAUTXT010000025">
    <property type="protein sequence ID" value="KAK3673505.1"/>
    <property type="molecule type" value="Genomic_DNA"/>
</dbReference>
<feature type="compositionally biased region" description="Low complexity" evidence="1">
    <location>
        <begin position="221"/>
        <end position="232"/>
    </location>
</feature>
<reference evidence="2" key="1">
    <citation type="submission" date="2023-07" db="EMBL/GenBank/DDBJ databases">
        <title>Black Yeasts Isolated from many extreme environments.</title>
        <authorList>
            <person name="Coleine C."/>
            <person name="Stajich J.E."/>
            <person name="Selbmann L."/>
        </authorList>
    </citation>
    <scope>NUCLEOTIDE SEQUENCE</scope>
    <source>
        <strain evidence="2">CCFEE 5485</strain>
    </source>
</reference>
<evidence type="ECO:0000313" key="3">
    <source>
        <dbReference type="Proteomes" id="UP001274830"/>
    </source>
</evidence>
<organism evidence="2 3">
    <name type="scientific">Recurvomyces mirabilis</name>
    <dbReference type="NCBI Taxonomy" id="574656"/>
    <lineage>
        <taxon>Eukaryota</taxon>
        <taxon>Fungi</taxon>
        <taxon>Dikarya</taxon>
        <taxon>Ascomycota</taxon>
        <taxon>Pezizomycotina</taxon>
        <taxon>Dothideomycetes</taxon>
        <taxon>Dothideomycetidae</taxon>
        <taxon>Mycosphaerellales</taxon>
        <taxon>Teratosphaeriaceae</taxon>
        <taxon>Recurvomyces</taxon>
    </lineage>
</organism>